<dbReference type="Proteomes" id="UP001235133">
    <property type="component" value="Unassembled WGS sequence"/>
</dbReference>
<evidence type="ECO:0000259" key="1">
    <source>
        <dbReference type="Pfam" id="PF13407"/>
    </source>
</evidence>
<reference evidence="2 3" key="1">
    <citation type="submission" date="2023-08" db="EMBL/GenBank/DDBJ databases">
        <title>Microbacterium psychrotolerans sp. nov., a psychrotolerant bacterium isolated from soil in Heilongjiang Province, China.</title>
        <authorList>
            <person name="An P."/>
            <person name="Zhao D."/>
            <person name="Xiang H."/>
        </authorList>
    </citation>
    <scope>NUCLEOTIDE SEQUENCE [LARGE SCALE GENOMIC DNA]</scope>
    <source>
        <strain evidence="2 3">QXD-8</strain>
    </source>
</reference>
<keyword evidence="3" id="KW-1185">Reference proteome</keyword>
<dbReference type="Pfam" id="PF13407">
    <property type="entry name" value="Peripla_BP_4"/>
    <property type="match status" value="1"/>
</dbReference>
<accession>A0ABU0YXP7</accession>
<proteinExistence type="predicted"/>
<dbReference type="RefSeq" id="WP_308866503.1">
    <property type="nucleotide sequence ID" value="NZ_JAVFWO010000001.1"/>
</dbReference>
<comment type="caution">
    <text evidence="2">The sequence shown here is derived from an EMBL/GenBank/DDBJ whole genome shotgun (WGS) entry which is preliminary data.</text>
</comment>
<evidence type="ECO:0000313" key="3">
    <source>
        <dbReference type="Proteomes" id="UP001235133"/>
    </source>
</evidence>
<dbReference type="Gene3D" id="3.40.50.2300">
    <property type="match status" value="2"/>
</dbReference>
<protein>
    <submittedName>
        <fullName evidence="2">Substrate-binding domain-containing protein</fullName>
    </submittedName>
</protein>
<dbReference type="InterPro" id="IPR028082">
    <property type="entry name" value="Peripla_BP_I"/>
</dbReference>
<organism evidence="2 3">
    <name type="scientific">Microbacterium psychrotolerans</name>
    <dbReference type="NCBI Taxonomy" id="3068321"/>
    <lineage>
        <taxon>Bacteria</taxon>
        <taxon>Bacillati</taxon>
        <taxon>Actinomycetota</taxon>
        <taxon>Actinomycetes</taxon>
        <taxon>Micrococcales</taxon>
        <taxon>Microbacteriaceae</taxon>
        <taxon>Microbacterium</taxon>
    </lineage>
</organism>
<name>A0ABU0YXP7_9MICO</name>
<gene>
    <name evidence="2" type="ORF">Q9R08_03850</name>
</gene>
<dbReference type="EMBL" id="JAVFWO010000001">
    <property type="protein sequence ID" value="MDQ7877102.1"/>
    <property type="molecule type" value="Genomic_DNA"/>
</dbReference>
<sequence>MTAAVVMMTLAGCATGATPEGAATQERSAEAQAALDKAYAGLGGDLELPPADVADDVSLYVISCGESNSGCAEGTAGLVEGGKAAGWDVEVADGKLSPEGFATAIRQAIAAGADVIIPMGFGCMAAQAAFKEARDAGITIVGGGGPDDCDPALWDAVPQWLEGTSFDEKWALYGQLGADWAYGITEDAPRAITLTHTTNGFGPLITDGFVTEFEKLGGKVVANVDVTDPEAASGSFIQKVTTALLANPDVNVLQIPGGGFLTGGLYQAIAQSGVEDLTIVVGGPSDTTTLDLIRSGSNAGITLGAVGEATRWAQWASVDTAIRVLADQSPAYSAQPMVVVDADNNLPASGPFDGGDWESAYLASWGKG</sequence>
<dbReference type="SUPFAM" id="SSF53822">
    <property type="entry name" value="Periplasmic binding protein-like I"/>
    <property type="match status" value="1"/>
</dbReference>
<evidence type="ECO:0000313" key="2">
    <source>
        <dbReference type="EMBL" id="MDQ7877102.1"/>
    </source>
</evidence>
<dbReference type="InterPro" id="IPR025997">
    <property type="entry name" value="SBP_2_dom"/>
</dbReference>
<feature type="domain" description="Periplasmic binding protein" evidence="1">
    <location>
        <begin position="66"/>
        <end position="316"/>
    </location>
</feature>